<dbReference type="GO" id="GO:0005687">
    <property type="term" value="C:U4 snRNP"/>
    <property type="evidence" value="ECO:0007669"/>
    <property type="project" value="TreeGrafter"/>
</dbReference>
<evidence type="ECO:0000256" key="7">
    <source>
        <dbReference type="ARBA" id="ARBA00023242"/>
    </source>
</evidence>
<dbReference type="AlphaFoldDB" id="A0AAD5T715"/>
<feature type="region of interest" description="Disordered" evidence="9">
    <location>
        <begin position="27"/>
        <end position="60"/>
    </location>
</feature>
<dbReference type="Proteomes" id="UP001211907">
    <property type="component" value="Unassembled WGS sequence"/>
</dbReference>
<dbReference type="PANTHER" id="PTHR13904:SF0">
    <property type="entry name" value="U4_U6 SMALL NUCLEAR RIBONUCLEOPROTEIN PRP31"/>
    <property type="match status" value="1"/>
</dbReference>
<keyword evidence="4" id="KW-0747">Spliceosome</keyword>
<dbReference type="GO" id="GO:0071011">
    <property type="term" value="C:precatalytic spliceosome"/>
    <property type="evidence" value="ECO:0007669"/>
    <property type="project" value="TreeGrafter"/>
</dbReference>
<gene>
    <name evidence="11" type="primary">PRPF31</name>
    <name evidence="11" type="ORF">HK100_006499</name>
</gene>
<dbReference type="GO" id="GO:0000244">
    <property type="term" value="P:spliceosomal tri-snRNP complex assembly"/>
    <property type="evidence" value="ECO:0007669"/>
    <property type="project" value="InterPro"/>
</dbReference>
<keyword evidence="6" id="KW-0508">mRNA splicing</keyword>
<evidence type="ECO:0000313" key="12">
    <source>
        <dbReference type="Proteomes" id="UP001211907"/>
    </source>
</evidence>
<feature type="region of interest" description="Disordered" evidence="9">
    <location>
        <begin position="359"/>
        <end position="386"/>
    </location>
</feature>
<evidence type="ECO:0000256" key="8">
    <source>
        <dbReference type="ARBA" id="ARBA00023274"/>
    </source>
</evidence>
<keyword evidence="8 11" id="KW-0687">Ribonucleoprotein</keyword>
<dbReference type="Gene3D" id="1.10.246.90">
    <property type="entry name" value="Nop domain"/>
    <property type="match status" value="1"/>
</dbReference>
<keyword evidence="5" id="KW-0694">RNA-binding</keyword>
<dbReference type="FunFam" id="1.10.287.4070:FF:000003">
    <property type="entry name" value="U4/U6 small nuclear ribonucleoprotein PRP31"/>
    <property type="match status" value="1"/>
</dbReference>
<accession>A0AAD5T715</accession>
<protein>
    <submittedName>
        <fullName evidence="11">U4/U6 small nuclear ribonucleoprotein Prp31</fullName>
    </submittedName>
</protein>
<dbReference type="Gene3D" id="1.10.287.4070">
    <property type="match status" value="1"/>
</dbReference>
<dbReference type="InterPro" id="IPR002687">
    <property type="entry name" value="Nop_dom"/>
</dbReference>
<evidence type="ECO:0000313" key="11">
    <source>
        <dbReference type="EMBL" id="KAJ3131332.1"/>
    </source>
</evidence>
<dbReference type="PROSITE" id="PS51358">
    <property type="entry name" value="NOP"/>
    <property type="match status" value="1"/>
</dbReference>
<organism evidence="11 12">
    <name type="scientific">Physocladia obscura</name>
    <dbReference type="NCBI Taxonomy" id="109957"/>
    <lineage>
        <taxon>Eukaryota</taxon>
        <taxon>Fungi</taxon>
        <taxon>Fungi incertae sedis</taxon>
        <taxon>Chytridiomycota</taxon>
        <taxon>Chytridiomycota incertae sedis</taxon>
        <taxon>Chytridiomycetes</taxon>
        <taxon>Chytridiales</taxon>
        <taxon>Chytriomycetaceae</taxon>
        <taxon>Physocladia</taxon>
    </lineage>
</organism>
<feature type="domain" description="Nop" evidence="10">
    <location>
        <begin position="242"/>
        <end position="361"/>
    </location>
</feature>
<proteinExistence type="inferred from homology"/>
<dbReference type="InterPro" id="IPR019175">
    <property type="entry name" value="Prp31_C"/>
</dbReference>
<evidence type="ECO:0000256" key="5">
    <source>
        <dbReference type="ARBA" id="ARBA00022884"/>
    </source>
</evidence>
<evidence type="ECO:0000256" key="6">
    <source>
        <dbReference type="ARBA" id="ARBA00023187"/>
    </source>
</evidence>
<dbReference type="PANTHER" id="PTHR13904">
    <property type="entry name" value="PRE-MRNA SPLICING FACTOR PRP31"/>
    <property type="match status" value="1"/>
</dbReference>
<dbReference type="InterPro" id="IPR042239">
    <property type="entry name" value="Nop_C"/>
</dbReference>
<dbReference type="Pfam" id="PF01798">
    <property type="entry name" value="Nop"/>
    <property type="match status" value="1"/>
</dbReference>
<sequence length="498" mass="54599">MDLLDDLDALDDDELVADLDSDALVSTAQVNNQDNDDAMEDNNDNEDDENEVGVDEDAQDTLDVNMPDLSTIKNISAVAHLLNSKRMKDVMLRITEFTTSSRVRDPSENTGPVEDDPEYKVLVNANNLMFDVDSEILLVHKFIRDKYSSRFPELETLVPNALDFARAVKAIGNEMDLMKLDLKSLLPQSLVMIITVTATATSGKPLQPDELEIVFEACHMAIDLDNAKRSILEYVESRMTFLAPNLTAILGSTTAAKLMGAAGGLTALSKIPACNLLVIGKVGKSSGTGIFAKGQQKHAGFIYYSEMVQNISKDYRNMAARMISAKCCLAARIDRARENLDGNIGRKWREEISKKLEKVQEPAPGKSVKALPIPNDGPKKKRGGKRLRHLKERTSVTEAWKAQNRMKFGEAEEEVIVGDTVRGLGLLGGETGKLLGVAKKHRMFSTPGGATSGLSSSLAFTPVQGIELENPEVLQQQKAAMKDDKYFGGFKRPNPVTK</sequence>
<evidence type="ECO:0000256" key="9">
    <source>
        <dbReference type="SAM" id="MobiDB-lite"/>
    </source>
</evidence>
<dbReference type="SMART" id="SM00931">
    <property type="entry name" value="NOSIC"/>
    <property type="match status" value="1"/>
</dbReference>
<feature type="compositionally biased region" description="Acidic residues" evidence="9">
    <location>
        <begin position="34"/>
        <end position="60"/>
    </location>
</feature>
<evidence type="ECO:0000256" key="3">
    <source>
        <dbReference type="ARBA" id="ARBA00022664"/>
    </source>
</evidence>
<dbReference type="Pfam" id="PF09785">
    <property type="entry name" value="Prp31_C"/>
    <property type="match status" value="1"/>
</dbReference>
<comment type="subcellular location">
    <subcellularLocation>
        <location evidence="1">Nucleus</location>
    </subcellularLocation>
</comment>
<dbReference type="GO" id="GO:0046540">
    <property type="term" value="C:U4/U6 x U5 tri-snRNP complex"/>
    <property type="evidence" value="ECO:0007669"/>
    <property type="project" value="InterPro"/>
</dbReference>
<evidence type="ECO:0000256" key="1">
    <source>
        <dbReference type="ARBA" id="ARBA00004123"/>
    </source>
</evidence>
<keyword evidence="7" id="KW-0539">Nucleus</keyword>
<dbReference type="InterPro" id="IPR036070">
    <property type="entry name" value="Nop_dom_sf"/>
</dbReference>
<dbReference type="FunFam" id="1.10.246.90:FF:000002">
    <property type="entry name" value="U4/U6 small nuclear ribonucleoprotein Prp31"/>
    <property type="match status" value="1"/>
</dbReference>
<evidence type="ECO:0000259" key="10">
    <source>
        <dbReference type="PROSITE" id="PS51358"/>
    </source>
</evidence>
<reference evidence="11" key="1">
    <citation type="submission" date="2020-05" db="EMBL/GenBank/DDBJ databases">
        <title>Phylogenomic resolution of chytrid fungi.</title>
        <authorList>
            <person name="Stajich J.E."/>
            <person name="Amses K."/>
            <person name="Simmons R."/>
            <person name="Seto K."/>
            <person name="Myers J."/>
            <person name="Bonds A."/>
            <person name="Quandt C.A."/>
            <person name="Barry K."/>
            <person name="Liu P."/>
            <person name="Grigoriev I."/>
            <person name="Longcore J.E."/>
            <person name="James T.Y."/>
        </authorList>
    </citation>
    <scope>NUCLEOTIDE SEQUENCE</scope>
    <source>
        <strain evidence="11">JEL0513</strain>
    </source>
</reference>
<dbReference type="EMBL" id="JADGJH010000301">
    <property type="protein sequence ID" value="KAJ3131332.1"/>
    <property type="molecule type" value="Genomic_DNA"/>
</dbReference>
<evidence type="ECO:0000256" key="2">
    <source>
        <dbReference type="ARBA" id="ARBA00005572"/>
    </source>
</evidence>
<dbReference type="SUPFAM" id="SSF89124">
    <property type="entry name" value="Nop domain"/>
    <property type="match status" value="1"/>
</dbReference>
<dbReference type="GO" id="GO:0003723">
    <property type="term" value="F:RNA binding"/>
    <property type="evidence" value="ECO:0007669"/>
    <property type="project" value="UniProtKB-KW"/>
</dbReference>
<name>A0AAD5T715_9FUNG</name>
<comment type="caution">
    <text evidence="11">The sequence shown here is derived from an EMBL/GenBank/DDBJ whole genome shotgun (WGS) entry which is preliminary data.</text>
</comment>
<keyword evidence="12" id="KW-1185">Reference proteome</keyword>
<keyword evidence="3" id="KW-0507">mRNA processing</keyword>
<dbReference type="InterPro" id="IPR027105">
    <property type="entry name" value="Prp31"/>
</dbReference>
<dbReference type="InterPro" id="IPR012976">
    <property type="entry name" value="NOSIC"/>
</dbReference>
<evidence type="ECO:0000256" key="4">
    <source>
        <dbReference type="ARBA" id="ARBA00022728"/>
    </source>
</evidence>
<comment type="similarity">
    <text evidence="2">Belongs to the PRP31 family.</text>
</comment>